<dbReference type="EMBL" id="FUYF01000027">
    <property type="protein sequence ID" value="SKA95546.1"/>
    <property type="molecule type" value="Genomic_DNA"/>
</dbReference>
<keyword evidence="2" id="KW-1133">Transmembrane helix</keyword>
<proteinExistence type="predicted"/>
<keyword evidence="2" id="KW-0812">Transmembrane</keyword>
<accession>A0A1T4Y195</accession>
<feature type="coiled-coil region" evidence="1">
    <location>
        <begin position="364"/>
        <end position="398"/>
    </location>
</feature>
<organism evidence="3 4">
    <name type="scientific">Gemmiger formicilis</name>
    <dbReference type="NCBI Taxonomy" id="745368"/>
    <lineage>
        <taxon>Bacteria</taxon>
        <taxon>Bacillati</taxon>
        <taxon>Bacillota</taxon>
        <taxon>Clostridia</taxon>
        <taxon>Eubacteriales</taxon>
        <taxon>Gemmiger</taxon>
    </lineage>
</organism>
<dbReference type="GeneID" id="93339064"/>
<feature type="coiled-coil region" evidence="1">
    <location>
        <begin position="422"/>
        <end position="449"/>
    </location>
</feature>
<dbReference type="AlphaFoldDB" id="A0A1T4Y195"/>
<keyword evidence="2" id="KW-0472">Membrane</keyword>
<evidence type="ECO:0000256" key="1">
    <source>
        <dbReference type="SAM" id="Coils"/>
    </source>
</evidence>
<dbReference type="Proteomes" id="UP000190286">
    <property type="component" value="Unassembled WGS sequence"/>
</dbReference>
<keyword evidence="4" id="KW-1185">Reference proteome</keyword>
<keyword evidence="1" id="KW-0175">Coiled coil</keyword>
<feature type="transmembrane region" description="Helical" evidence="2">
    <location>
        <begin position="40"/>
        <end position="59"/>
    </location>
</feature>
<evidence type="ECO:0000313" key="3">
    <source>
        <dbReference type="EMBL" id="SKA95546.1"/>
    </source>
</evidence>
<dbReference type="OrthoDB" id="2087933at2"/>
<feature type="transmembrane region" description="Helical" evidence="2">
    <location>
        <begin position="101"/>
        <end position="123"/>
    </location>
</feature>
<dbReference type="STRING" id="745368.SAMN02745178_02633"/>
<evidence type="ECO:0000256" key="2">
    <source>
        <dbReference type="SAM" id="Phobius"/>
    </source>
</evidence>
<feature type="transmembrane region" description="Helical" evidence="2">
    <location>
        <begin position="232"/>
        <end position="256"/>
    </location>
</feature>
<name>A0A1T4Y195_9FIRM</name>
<protein>
    <submittedName>
        <fullName evidence="3">Uncharacterized protein</fullName>
    </submittedName>
</protein>
<gene>
    <name evidence="3" type="ORF">SAMN02745178_02633</name>
</gene>
<reference evidence="3 4" key="1">
    <citation type="submission" date="2017-02" db="EMBL/GenBank/DDBJ databases">
        <authorList>
            <person name="Peterson S.W."/>
        </authorList>
    </citation>
    <scope>NUCLEOTIDE SEQUENCE [LARGE SCALE GENOMIC DNA]</scope>
    <source>
        <strain evidence="3 4">ATCC 27749</strain>
    </source>
</reference>
<feature type="transmembrane region" description="Helical" evidence="2">
    <location>
        <begin position="162"/>
        <end position="181"/>
    </location>
</feature>
<evidence type="ECO:0000313" key="4">
    <source>
        <dbReference type="Proteomes" id="UP000190286"/>
    </source>
</evidence>
<feature type="transmembrane region" description="Helical" evidence="2">
    <location>
        <begin position="621"/>
        <end position="649"/>
    </location>
</feature>
<sequence>MMENKSDKGGFWKRQSFLLPPLTAAVVLLCQQMASSNPSGVVTVNILLLVLNFFSYVGLLRGEKSTEKSVAIAAAGFITLMAFVFNTCVAGIPTPLSDTGIFMNSLCGMWVLVAVVQGISLLIQAVLQPTVEQETGASETNVWNRLQKVGGQLKPKATNSQGMILTLLRLATVLLAIVSWWSTAQGMRDYVFSQAWQANLASFAIQSILLGLNFYLPTFWRWIHSLRGKICVLALSGVVLFCSSWFSYVFIVGTVYEKSWQTESRLLVQSVYRNELYKADEFVQISSDALRETLGGEVAALYTASKTADTETTQNPSGLDLTADKASYADNADFAANNEIASAIQAMQIATQEGTSSGVREQAAAALTQLTEQVETRIEQLTQQISQTQDALTAAADAQTSAASALRNAPYGSNTNALQSAYNSAASRLSNLQDTVNQQQQDLQDYQQAQGILQRYAGVLGIAGNAASVQTGQALRSIQSALLQTDVDTEAIEQQARTVFEQLQAAQDSGLDADFQTLLNDMDSFIRKVQDYAVLKSSGDALQNQIDSMTADTAQDTENWEPLWTEKNERLKATISGLPVSDSGQEYDRADALDKLDDAQRLYISEHNPVDQALIYLGSPYWQLAAFSLVLAFFLDIAAFITGLVIDVADRRKMLEK</sequence>
<feature type="transmembrane region" description="Helical" evidence="2">
    <location>
        <begin position="201"/>
        <end position="220"/>
    </location>
</feature>
<dbReference type="RefSeq" id="WP_143402767.1">
    <property type="nucleotide sequence ID" value="NZ_CAUWGV010000084.1"/>
</dbReference>
<feature type="transmembrane region" description="Helical" evidence="2">
    <location>
        <begin position="71"/>
        <end position="95"/>
    </location>
</feature>